<evidence type="ECO:0000313" key="7">
    <source>
        <dbReference type="Proteomes" id="UP000232145"/>
    </source>
</evidence>
<evidence type="ECO:0000256" key="4">
    <source>
        <dbReference type="ARBA" id="ARBA00022679"/>
    </source>
</evidence>
<comment type="subcellular location">
    <subcellularLocation>
        <location evidence="1">Cell membrane</location>
    </subcellularLocation>
</comment>
<name>A0A2N0AI99_9LEPT</name>
<evidence type="ECO:0008006" key="8">
    <source>
        <dbReference type="Google" id="ProtNLM"/>
    </source>
</evidence>
<dbReference type="InterPro" id="IPR029044">
    <property type="entry name" value="Nucleotide-diphossugar_trans"/>
</dbReference>
<dbReference type="GO" id="GO:0005886">
    <property type="term" value="C:plasma membrane"/>
    <property type="evidence" value="ECO:0007669"/>
    <property type="project" value="UniProtKB-SubCell"/>
</dbReference>
<keyword evidence="2" id="KW-1003">Cell membrane</keyword>
<keyword evidence="7" id="KW-1185">Reference proteome</keyword>
<evidence type="ECO:0000256" key="3">
    <source>
        <dbReference type="ARBA" id="ARBA00022676"/>
    </source>
</evidence>
<dbReference type="Gene3D" id="3.90.550.10">
    <property type="entry name" value="Spore Coat Polysaccharide Biosynthesis Protein SpsA, Chain A"/>
    <property type="match status" value="1"/>
</dbReference>
<dbReference type="EMBL" id="NPDX01000004">
    <property type="protein sequence ID" value="PJZ83973.1"/>
    <property type="molecule type" value="Genomic_DNA"/>
</dbReference>
<dbReference type="OrthoDB" id="5291101at2"/>
<organism evidence="6 7">
    <name type="scientific">Leptospira harrisiae</name>
    <dbReference type="NCBI Taxonomy" id="2023189"/>
    <lineage>
        <taxon>Bacteria</taxon>
        <taxon>Pseudomonadati</taxon>
        <taxon>Spirochaetota</taxon>
        <taxon>Spirochaetia</taxon>
        <taxon>Leptospirales</taxon>
        <taxon>Leptospiraceae</taxon>
        <taxon>Leptospira</taxon>
    </lineage>
</organism>
<dbReference type="AlphaFoldDB" id="A0A2N0AI99"/>
<keyword evidence="5" id="KW-0472">Membrane</keyword>
<proteinExistence type="predicted"/>
<protein>
    <recommendedName>
        <fullName evidence="8">Glycosyl transferase</fullName>
    </recommendedName>
</protein>
<dbReference type="PANTHER" id="PTHR43646:SF2">
    <property type="entry name" value="GLYCOSYLTRANSFERASE 2-LIKE DOMAIN-CONTAINING PROTEIN"/>
    <property type="match status" value="1"/>
</dbReference>
<dbReference type="SUPFAM" id="SSF53448">
    <property type="entry name" value="Nucleotide-diphospho-sugar transferases"/>
    <property type="match status" value="1"/>
</dbReference>
<evidence type="ECO:0000256" key="5">
    <source>
        <dbReference type="ARBA" id="ARBA00023136"/>
    </source>
</evidence>
<evidence type="ECO:0000256" key="1">
    <source>
        <dbReference type="ARBA" id="ARBA00004236"/>
    </source>
</evidence>
<comment type="caution">
    <text evidence="6">The sequence shown here is derived from an EMBL/GenBank/DDBJ whole genome shotgun (WGS) entry which is preliminary data.</text>
</comment>
<dbReference type="GO" id="GO:0016757">
    <property type="term" value="F:glycosyltransferase activity"/>
    <property type="evidence" value="ECO:0007669"/>
    <property type="project" value="UniProtKB-KW"/>
</dbReference>
<accession>A0A2N0AI99</accession>
<dbReference type="RefSeq" id="WP_100744225.1">
    <property type="nucleotide sequence ID" value="NZ_NPDW01000002.1"/>
</dbReference>
<sequence length="206" mass="24172">MLSIIIPTDNGENSLFQNSLVGFANHPEIEIIQVSTSEAFTRAERLNIGFHQSKGEIVLFHHPRTELPKEAINHLIQLSGQKENKNIWGGFIHQFDKEHFLLRLISWYSNWIRVRCKGIVYLDHCIFFERNLWSSDLSLDFIFEDTELSLKFRKIVWPVLLPYTAVTSAHRFEKNGILKQSFLNLFLKLGHFLHLPSSLLFSFYQR</sequence>
<gene>
    <name evidence="6" type="ORF">CH364_14570</name>
</gene>
<evidence type="ECO:0000256" key="2">
    <source>
        <dbReference type="ARBA" id="ARBA00022475"/>
    </source>
</evidence>
<dbReference type="Proteomes" id="UP000232145">
    <property type="component" value="Unassembled WGS sequence"/>
</dbReference>
<keyword evidence="4" id="KW-0808">Transferase</keyword>
<reference evidence="6 7" key="1">
    <citation type="submission" date="2017-07" db="EMBL/GenBank/DDBJ databases">
        <title>Leptospira spp. isolated from tropical soils.</title>
        <authorList>
            <person name="Thibeaux R."/>
            <person name="Iraola G."/>
            <person name="Ferres I."/>
            <person name="Bierque E."/>
            <person name="Girault D."/>
            <person name="Soupe-Gilbert M.-E."/>
            <person name="Picardeau M."/>
            <person name="Goarant C."/>
        </authorList>
    </citation>
    <scope>NUCLEOTIDE SEQUENCE [LARGE SCALE GENOMIC DNA]</scope>
    <source>
        <strain evidence="6 7">FH2-B-A1</strain>
    </source>
</reference>
<keyword evidence="3" id="KW-0328">Glycosyltransferase</keyword>
<evidence type="ECO:0000313" key="6">
    <source>
        <dbReference type="EMBL" id="PJZ83973.1"/>
    </source>
</evidence>
<dbReference type="PANTHER" id="PTHR43646">
    <property type="entry name" value="GLYCOSYLTRANSFERASE"/>
    <property type="match status" value="1"/>
</dbReference>